<keyword evidence="5" id="KW-1185">Reference proteome</keyword>
<dbReference type="InterPro" id="IPR008480">
    <property type="entry name" value="DUF761_pln"/>
</dbReference>
<dbReference type="PANTHER" id="PTHR33098">
    <property type="entry name" value="COTTON FIBER (DUF761)"/>
    <property type="match status" value="1"/>
</dbReference>
<reference evidence="5" key="1">
    <citation type="journal article" date="2010" name="Nat. Biotechnol.">
        <title>Draft genome sequence of the oilseed species Ricinus communis.</title>
        <authorList>
            <person name="Chan A.P."/>
            <person name="Crabtree J."/>
            <person name="Zhao Q."/>
            <person name="Lorenzi H."/>
            <person name="Orvis J."/>
            <person name="Puiu D."/>
            <person name="Melake-Berhan A."/>
            <person name="Jones K.M."/>
            <person name="Redman J."/>
            <person name="Chen G."/>
            <person name="Cahoon E.B."/>
            <person name="Gedil M."/>
            <person name="Stanke M."/>
            <person name="Haas B.J."/>
            <person name="Wortman J.R."/>
            <person name="Fraser-Liggett C.M."/>
            <person name="Ravel J."/>
            <person name="Rabinowicz P.D."/>
        </authorList>
    </citation>
    <scope>NUCLEOTIDE SEQUENCE [LARGE SCALE GENOMIC DNA]</scope>
    <source>
        <strain evidence="5">cv. Hale</strain>
    </source>
</reference>
<evidence type="ECO:0000256" key="1">
    <source>
        <dbReference type="SAM" id="MobiDB-lite"/>
    </source>
</evidence>
<dbReference type="Pfam" id="PF14364">
    <property type="entry name" value="DUF4408"/>
    <property type="match status" value="1"/>
</dbReference>
<evidence type="ECO:0000256" key="2">
    <source>
        <dbReference type="SAM" id="Phobius"/>
    </source>
</evidence>
<keyword evidence="2" id="KW-0812">Transmembrane</keyword>
<proteinExistence type="predicted"/>
<keyword evidence="2" id="KW-0472">Membrane</keyword>
<dbReference type="STRING" id="3988.B9SQF7"/>
<dbReference type="InterPro" id="IPR025520">
    <property type="entry name" value="DUF4408"/>
</dbReference>
<feature type="transmembrane region" description="Helical" evidence="2">
    <location>
        <begin position="18"/>
        <end position="38"/>
    </location>
</feature>
<name>B9SQF7_RICCO</name>
<dbReference type="Proteomes" id="UP000008311">
    <property type="component" value="Unassembled WGS sequence"/>
</dbReference>
<feature type="domain" description="DUF4408" evidence="3">
    <location>
        <begin position="55"/>
        <end position="87"/>
    </location>
</feature>
<evidence type="ECO:0000313" key="5">
    <source>
        <dbReference type="Proteomes" id="UP000008311"/>
    </source>
</evidence>
<feature type="region of interest" description="Disordered" evidence="1">
    <location>
        <begin position="130"/>
        <end position="194"/>
    </location>
</feature>
<protein>
    <recommendedName>
        <fullName evidence="3">DUF4408 domain-containing protein</fullName>
    </recommendedName>
</protein>
<dbReference type="InParanoid" id="B9SQF7"/>
<feature type="compositionally biased region" description="Acidic residues" evidence="1">
    <location>
        <begin position="234"/>
        <end position="244"/>
    </location>
</feature>
<feature type="compositionally biased region" description="Polar residues" evidence="1">
    <location>
        <begin position="137"/>
        <end position="156"/>
    </location>
</feature>
<feature type="region of interest" description="Disordered" evidence="1">
    <location>
        <begin position="212"/>
        <end position="249"/>
    </location>
</feature>
<accession>B9SQF7</accession>
<dbReference type="PANTHER" id="PTHR33098:SF114">
    <property type="entry name" value="DUF4408 DOMAIN-CONTAINING PROTEIN"/>
    <property type="match status" value="1"/>
</dbReference>
<dbReference type="eggNOG" id="ENOG502SMXN">
    <property type="taxonomic scope" value="Eukaryota"/>
</dbReference>
<dbReference type="EMBL" id="EQ974083">
    <property type="protein sequence ID" value="EEF34159.1"/>
    <property type="molecule type" value="Genomic_DNA"/>
</dbReference>
<feature type="transmembrane region" description="Helical" evidence="2">
    <location>
        <begin position="69"/>
        <end position="87"/>
    </location>
</feature>
<gene>
    <name evidence="4" type="ORF">RCOM_0460020</name>
</gene>
<keyword evidence="2" id="KW-1133">Transmembrane helix</keyword>
<evidence type="ECO:0000259" key="3">
    <source>
        <dbReference type="Pfam" id="PF14364"/>
    </source>
</evidence>
<dbReference type="Pfam" id="PF05553">
    <property type="entry name" value="DUF761"/>
    <property type="match status" value="1"/>
</dbReference>
<sequence length="328" mass="37052">MADLFQSSIFGRNRLEGIIWGAKLVLLSAGIMAAIIFFKVAMVPFAFDLILSTLPSLWISLHSWLSPPYIYIVLNFIIIIIAASSSLQHQNSNLNSRKASSTKTQSITTDKSQSKYHFHDLWQDDNHDLQDDEKQAKTSNPSTEPSSPDCGSSQNSHSHDPCQDDVQEVEEQQPLVKPLSPDIPNPAEEEEDTLEGTWKLIMEGKGKAARELKKSETWGTPPRLAVVVQGDGDKDADDDDDGGDPNDPVAWARRELRKSDTFSDRVSLRREKSMSHDELNRRAEAFINKFNHEMRMQRHGILSTFHGHVVKDYEAMRYIGGYVEIYPK</sequence>
<organism evidence="4 5">
    <name type="scientific">Ricinus communis</name>
    <name type="common">Castor bean</name>
    <dbReference type="NCBI Taxonomy" id="3988"/>
    <lineage>
        <taxon>Eukaryota</taxon>
        <taxon>Viridiplantae</taxon>
        <taxon>Streptophyta</taxon>
        <taxon>Embryophyta</taxon>
        <taxon>Tracheophyta</taxon>
        <taxon>Spermatophyta</taxon>
        <taxon>Magnoliopsida</taxon>
        <taxon>eudicotyledons</taxon>
        <taxon>Gunneridae</taxon>
        <taxon>Pentapetalae</taxon>
        <taxon>rosids</taxon>
        <taxon>fabids</taxon>
        <taxon>Malpighiales</taxon>
        <taxon>Euphorbiaceae</taxon>
        <taxon>Acalyphoideae</taxon>
        <taxon>Acalypheae</taxon>
        <taxon>Ricinus</taxon>
    </lineage>
</organism>
<dbReference type="AlphaFoldDB" id="B9SQF7"/>
<evidence type="ECO:0000313" key="4">
    <source>
        <dbReference type="EMBL" id="EEF34159.1"/>
    </source>
</evidence>